<dbReference type="GO" id="GO:0008270">
    <property type="term" value="F:zinc ion binding"/>
    <property type="evidence" value="ECO:0007669"/>
    <property type="project" value="InterPro"/>
</dbReference>
<dbReference type="InterPro" id="IPR032867">
    <property type="entry name" value="DYW_dom"/>
</dbReference>
<dbReference type="Gene3D" id="1.25.40.10">
    <property type="entry name" value="Tetratricopeptide repeat domain"/>
    <property type="match status" value="6"/>
</dbReference>
<keyword evidence="2" id="KW-0677">Repeat</keyword>
<feature type="repeat" description="PPR" evidence="3">
    <location>
        <begin position="230"/>
        <end position="264"/>
    </location>
</feature>
<dbReference type="Pfam" id="PF01535">
    <property type="entry name" value="PPR"/>
    <property type="match status" value="5"/>
</dbReference>
<gene>
    <name evidence="5" type="ORF">Ddye_002057</name>
</gene>
<protein>
    <recommendedName>
        <fullName evidence="4">DYW domain-containing protein</fullName>
    </recommendedName>
</protein>
<feature type="repeat" description="PPR" evidence="3">
    <location>
        <begin position="739"/>
        <end position="769"/>
    </location>
</feature>
<dbReference type="FunFam" id="1.25.40.10:FF:000690">
    <property type="entry name" value="Pentatricopeptide repeat-containing protein"/>
    <property type="match status" value="1"/>
</dbReference>
<reference evidence="5" key="1">
    <citation type="journal article" date="2023" name="Plant J.">
        <title>Genome sequences and population genomics provide insights into the demographic history, inbreeding, and mutation load of two 'living fossil' tree species of Dipteronia.</title>
        <authorList>
            <person name="Feng Y."/>
            <person name="Comes H.P."/>
            <person name="Chen J."/>
            <person name="Zhu S."/>
            <person name="Lu R."/>
            <person name="Zhang X."/>
            <person name="Li P."/>
            <person name="Qiu J."/>
            <person name="Olsen K.M."/>
            <person name="Qiu Y."/>
        </authorList>
    </citation>
    <scope>NUCLEOTIDE SEQUENCE</scope>
    <source>
        <strain evidence="5">KIB01</strain>
    </source>
</reference>
<dbReference type="InterPro" id="IPR002885">
    <property type="entry name" value="PPR_rpt"/>
</dbReference>
<dbReference type="InterPro" id="IPR046848">
    <property type="entry name" value="E_motif"/>
</dbReference>
<feature type="repeat" description="PPR" evidence="3">
    <location>
        <begin position="466"/>
        <end position="500"/>
    </location>
</feature>
<accession>A0AAD9XQC7</accession>
<dbReference type="GO" id="GO:0003729">
    <property type="term" value="F:mRNA binding"/>
    <property type="evidence" value="ECO:0007669"/>
    <property type="project" value="UniProtKB-ARBA"/>
</dbReference>
<dbReference type="NCBIfam" id="TIGR00756">
    <property type="entry name" value="PPR"/>
    <property type="match status" value="7"/>
</dbReference>
<dbReference type="PANTHER" id="PTHR47926:SF383">
    <property type="entry name" value="DYW DOMAIN-CONTAINING PROTEIN"/>
    <property type="match status" value="1"/>
</dbReference>
<dbReference type="Pfam" id="PF12854">
    <property type="entry name" value="PPR_1"/>
    <property type="match status" value="1"/>
</dbReference>
<sequence>MSLLSPSHTFLRHHQPPIIVHRNTSNSSTRHSLRSFFNAKSSLSLSTKTHQCLTNDSTYQLHFLPDVTSLCESNDLTKAYLLLKENPYNAQIKEAIGVLLQACGRLKSIEIGKKVHEIVLASTQYSNDFVLNTRLITMYAICGSPLDSRRVFDNLSAKNLFQWNAIISGYTRNELYSDAFMIFVELITLTELKPDNFTFPCVIKACGGIGEVGLGYVVHGMAAKIGLIGDVFVGNALIAMYGKCGLIEEMLKVFEVMRERNLVSWNSIICGFSENGFSHESFNFFLEMMSCDVGLIPDVATLVTLLPVCAVEGDVEMGRLVHGLAIKLGLNQEIMVNNALVDMYSKCGHLSEAQILFDRNNNRNLVSWNTIVGAFSMAGDKRRSFDHLRKMLIEEEMKANKVTVLHALTICLGKLDFPSLKEIHGYSLRHGFQNDELVANALVAAYAKCGSMTSAEYVFDGMRSRTVSSWNAVIGGHAQNGDPSKALYLFHQMTCSGLEPDWFSISSLLLTCSHLKSLQYGKEIHGFVLRNGLEKDPFVAISLLSLYMYCEKSFSARVMFDGMEDKSVVSWNAMITGYSQNRLPIDALTLFRQMVSNGIQPSEIAITSVFGACSQLSSLRLGEETHCYALKASLMDDVFIGCSIIDMYAKCGCIERSRWIFDKLTNKDVASWNALIVGYGIHGYGKEAIELFEKMHEQGQWPDGFTFVGILMACSHAGLVEDGLKYFNQMQNFHGLKPKLEHYSCVVDMLGRAGQLDDALRLIDEMPEEPDAGVWNSLLSSCRTYGALDMGEKVAKKLLELEPKKAENYVLLSNLFAGSAKWDDVRKVRQSMKENGLQKDAGRSWIELGVNVYSFVAGDDMLPESEDIREMWREIEEKISEIGYKPLTDSVLHEVEEEKKINLLRGHSEKVAISFGLLKTTKGVTLRVCKNLRICVDCHNAAKLISKVADRKIVVRDNKRFHHFRDGFCSCGDFW</sequence>
<feature type="repeat" description="PPR" evidence="3">
    <location>
        <begin position="567"/>
        <end position="601"/>
    </location>
</feature>
<keyword evidence="6" id="KW-1185">Reference proteome</keyword>
<evidence type="ECO:0000313" key="5">
    <source>
        <dbReference type="EMBL" id="KAK2663483.1"/>
    </source>
</evidence>
<evidence type="ECO:0000256" key="2">
    <source>
        <dbReference type="ARBA" id="ARBA00022737"/>
    </source>
</evidence>
<evidence type="ECO:0000313" key="6">
    <source>
        <dbReference type="Proteomes" id="UP001280121"/>
    </source>
</evidence>
<dbReference type="Proteomes" id="UP001280121">
    <property type="component" value="Unassembled WGS sequence"/>
</dbReference>
<dbReference type="InterPro" id="IPR011990">
    <property type="entry name" value="TPR-like_helical_dom_sf"/>
</dbReference>
<comment type="similarity">
    <text evidence="1">Belongs to the PPR family. PCMP-H subfamily.</text>
</comment>
<evidence type="ECO:0000256" key="3">
    <source>
        <dbReference type="PROSITE-ProRule" id="PRU00708"/>
    </source>
</evidence>
<feature type="domain" description="DYW" evidence="4">
    <location>
        <begin position="883"/>
        <end position="975"/>
    </location>
</feature>
<dbReference type="Pfam" id="PF14432">
    <property type="entry name" value="DYW_deaminase"/>
    <property type="match status" value="1"/>
</dbReference>
<dbReference type="FunFam" id="1.25.40.10:FF:000344">
    <property type="entry name" value="Pentatricopeptide repeat-containing protein"/>
    <property type="match status" value="1"/>
</dbReference>
<dbReference type="Pfam" id="PF13041">
    <property type="entry name" value="PPR_2"/>
    <property type="match status" value="3"/>
</dbReference>
<dbReference type="FunFam" id="1.25.40.10:FF:000361">
    <property type="entry name" value="Pentatricopeptide repeat-containing protein chloroplastic"/>
    <property type="match status" value="2"/>
</dbReference>
<dbReference type="AlphaFoldDB" id="A0AAD9XQC7"/>
<comment type="caution">
    <text evidence="5">The sequence shown here is derived from an EMBL/GenBank/DDBJ whole genome shotgun (WGS) entry which is preliminary data.</text>
</comment>
<evidence type="ECO:0000256" key="1">
    <source>
        <dbReference type="ARBA" id="ARBA00006643"/>
    </source>
</evidence>
<feature type="repeat" description="PPR" evidence="3">
    <location>
        <begin position="668"/>
        <end position="702"/>
    </location>
</feature>
<dbReference type="PROSITE" id="PS51375">
    <property type="entry name" value="PPR"/>
    <property type="match status" value="5"/>
</dbReference>
<dbReference type="InterPro" id="IPR046960">
    <property type="entry name" value="PPR_At4g14850-like_plant"/>
</dbReference>
<evidence type="ECO:0000259" key="4">
    <source>
        <dbReference type="Pfam" id="PF14432"/>
    </source>
</evidence>
<proteinExistence type="inferred from homology"/>
<name>A0AAD9XQC7_9ROSI</name>
<dbReference type="EMBL" id="JANJYI010000001">
    <property type="protein sequence ID" value="KAK2663483.1"/>
    <property type="molecule type" value="Genomic_DNA"/>
</dbReference>
<dbReference type="PANTHER" id="PTHR47926">
    <property type="entry name" value="PENTATRICOPEPTIDE REPEAT-CONTAINING PROTEIN"/>
    <property type="match status" value="1"/>
</dbReference>
<dbReference type="Pfam" id="PF20431">
    <property type="entry name" value="E_motif"/>
    <property type="match status" value="1"/>
</dbReference>
<organism evidence="5 6">
    <name type="scientific">Dipteronia dyeriana</name>
    <dbReference type="NCBI Taxonomy" id="168575"/>
    <lineage>
        <taxon>Eukaryota</taxon>
        <taxon>Viridiplantae</taxon>
        <taxon>Streptophyta</taxon>
        <taxon>Embryophyta</taxon>
        <taxon>Tracheophyta</taxon>
        <taxon>Spermatophyta</taxon>
        <taxon>Magnoliopsida</taxon>
        <taxon>eudicotyledons</taxon>
        <taxon>Gunneridae</taxon>
        <taxon>Pentapetalae</taxon>
        <taxon>rosids</taxon>
        <taxon>malvids</taxon>
        <taxon>Sapindales</taxon>
        <taxon>Sapindaceae</taxon>
        <taxon>Hippocastanoideae</taxon>
        <taxon>Acereae</taxon>
        <taxon>Dipteronia</taxon>
    </lineage>
</organism>
<dbReference type="GO" id="GO:0009451">
    <property type="term" value="P:RNA modification"/>
    <property type="evidence" value="ECO:0007669"/>
    <property type="project" value="InterPro"/>
</dbReference>